<name>A0AA91U1X7_9GAMM</name>
<evidence type="ECO:0000313" key="3">
    <source>
        <dbReference type="EMBL" id="PCC99293.1"/>
    </source>
</evidence>
<dbReference type="PANTHER" id="PTHR35936">
    <property type="entry name" value="MEMBRANE-BOUND LYTIC MUREIN TRANSGLYCOSYLASE F"/>
    <property type="match status" value="1"/>
</dbReference>
<evidence type="ECO:0000313" key="6">
    <source>
        <dbReference type="Proteomes" id="UP000344571"/>
    </source>
</evidence>
<dbReference type="SUPFAM" id="SSF53850">
    <property type="entry name" value="Periplasmic binding protein-like II"/>
    <property type="match status" value="1"/>
</dbReference>
<evidence type="ECO:0000313" key="5">
    <source>
        <dbReference type="Proteomes" id="UP000243750"/>
    </source>
</evidence>
<dbReference type="EMBL" id="CP033116">
    <property type="protein sequence ID" value="QFY56072.1"/>
    <property type="molecule type" value="Genomic_DNA"/>
</dbReference>
<accession>A0AA91U1X7</accession>
<dbReference type="Gene3D" id="3.40.190.10">
    <property type="entry name" value="Periplasmic binding protein-like II"/>
    <property type="match status" value="2"/>
</dbReference>
<dbReference type="AlphaFoldDB" id="A0AA91U1X7"/>
<dbReference type="EMBL" id="NWMT01000110">
    <property type="protein sequence ID" value="PCC99293.1"/>
    <property type="molecule type" value="Genomic_DNA"/>
</dbReference>
<dbReference type="Proteomes" id="UP000344571">
    <property type="component" value="Chromosome"/>
</dbReference>
<protein>
    <recommendedName>
        <fullName evidence="7">Solute-binding protein family 3/N-terminal domain-containing protein</fullName>
    </recommendedName>
</protein>
<reference evidence="4 6" key="2">
    <citation type="submission" date="2018-10" db="EMBL/GenBank/DDBJ databases">
        <title>Complete genome sequence of Pseudomonas pelagia strain Kongs-67.</title>
        <authorList>
            <person name="Sinha R.K."/>
            <person name="Krishnan K."/>
        </authorList>
    </citation>
    <scope>NUCLEOTIDE SEQUENCE [LARGE SCALE GENOMIC DNA]</scope>
    <source>
        <strain evidence="4 6">Kongs-67</strain>
    </source>
</reference>
<keyword evidence="2" id="KW-0732">Signal</keyword>
<organism evidence="3 5">
    <name type="scientific">Halopseudomonas pelagia</name>
    <dbReference type="NCBI Taxonomy" id="553151"/>
    <lineage>
        <taxon>Bacteria</taxon>
        <taxon>Pseudomonadati</taxon>
        <taxon>Pseudomonadota</taxon>
        <taxon>Gammaproteobacteria</taxon>
        <taxon>Pseudomonadales</taxon>
        <taxon>Pseudomonadaceae</taxon>
        <taxon>Halopseudomonas</taxon>
    </lineage>
</organism>
<reference evidence="3 5" key="1">
    <citation type="submission" date="2017-09" db="EMBL/GenBank/DDBJ databases">
        <title>Bacterial and phytoplankton interrelationship in Kongsfjorden, an Arctic fjord.</title>
        <authorList>
            <person name="Sinha R."/>
            <person name="Krishnan K."/>
        </authorList>
    </citation>
    <scope>NUCLEOTIDE SEQUENCE [LARGE SCALE GENOMIC DNA]</scope>
    <source>
        <strain evidence="3 5">58</strain>
    </source>
</reference>
<proteinExistence type="inferred from homology"/>
<dbReference type="Proteomes" id="UP000243750">
    <property type="component" value="Unassembled WGS sequence"/>
</dbReference>
<evidence type="ECO:0000256" key="2">
    <source>
        <dbReference type="SAM" id="SignalP"/>
    </source>
</evidence>
<sequence length="254" mass="28249">MVNMACRFLYALLLALCVPNAFGDNHKVEADRLLFMTADVWPWGYLEKDGTPAGLLSILAEQLAQEAQLKLDNRVLPPQRLLSKFKEGEADFTVLFENPYLDGFADSLGVVLSADILLVTAKDYTGKLTLGALEGKRVGYISGTYYGEAFEHNAEVIKIPVYSLEQAIEMLHLDRLDALISSDVVFHHSLKALELQPDVFRYDVHTRGQAAHLYISKRASNEGIAPRMQAALASLDKSGELRRLFYSEVRSGAQ</sequence>
<dbReference type="PANTHER" id="PTHR35936:SF6">
    <property type="entry name" value="AMINO ACID ABC TRANSPORTER SUBSTRATE-BINDING PAAT FAMILY PROTEIN"/>
    <property type="match status" value="1"/>
</dbReference>
<keyword evidence="6" id="KW-1185">Reference proteome</keyword>
<evidence type="ECO:0000256" key="1">
    <source>
        <dbReference type="ARBA" id="ARBA00010333"/>
    </source>
</evidence>
<comment type="similarity">
    <text evidence="1">Belongs to the bacterial solute-binding protein 3 family.</text>
</comment>
<feature type="signal peptide" evidence="2">
    <location>
        <begin position="1"/>
        <end position="23"/>
    </location>
</feature>
<gene>
    <name evidence="3" type="ORF">CO192_11240</name>
    <name evidence="4" type="ORF">EAO82_06655</name>
</gene>
<evidence type="ECO:0008006" key="7">
    <source>
        <dbReference type="Google" id="ProtNLM"/>
    </source>
</evidence>
<feature type="chain" id="PRO_5041692839" description="Solute-binding protein family 3/N-terminal domain-containing protein" evidence="2">
    <location>
        <begin position="24"/>
        <end position="254"/>
    </location>
</feature>
<evidence type="ECO:0000313" key="4">
    <source>
        <dbReference type="EMBL" id="QFY56072.1"/>
    </source>
</evidence>